<dbReference type="PRINTS" id="PR00033">
    <property type="entry name" value="HTHASNC"/>
</dbReference>
<feature type="domain" description="HTH asnC-type" evidence="4">
    <location>
        <begin position="1"/>
        <end position="87"/>
    </location>
</feature>
<dbReference type="SMART" id="SM00344">
    <property type="entry name" value="HTH_ASNC"/>
    <property type="match status" value="1"/>
</dbReference>
<evidence type="ECO:0000256" key="1">
    <source>
        <dbReference type="ARBA" id="ARBA00023015"/>
    </source>
</evidence>
<dbReference type="Gene3D" id="1.10.10.10">
    <property type="entry name" value="Winged helix-like DNA-binding domain superfamily/Winged helix DNA-binding domain"/>
    <property type="match status" value="1"/>
</dbReference>
<dbReference type="SUPFAM" id="SSF54909">
    <property type="entry name" value="Dimeric alpha+beta barrel"/>
    <property type="match status" value="1"/>
</dbReference>
<dbReference type="Proteomes" id="UP000681356">
    <property type="component" value="Unassembled WGS sequence"/>
</dbReference>
<keyword evidence="3" id="KW-0804">Transcription</keyword>
<dbReference type="EMBL" id="JAGTUU010000003">
    <property type="protein sequence ID" value="MBS0124424.1"/>
    <property type="molecule type" value="Genomic_DNA"/>
</dbReference>
<keyword evidence="2" id="KW-0238">DNA-binding</keyword>
<evidence type="ECO:0000256" key="3">
    <source>
        <dbReference type="ARBA" id="ARBA00023163"/>
    </source>
</evidence>
<dbReference type="InterPro" id="IPR019887">
    <property type="entry name" value="Tscrpt_reg_AsnC/Lrp_C"/>
</dbReference>
<name>A0A8J7WDH0_9RHOB</name>
<dbReference type="PROSITE" id="PS00519">
    <property type="entry name" value="HTH_ASNC_1"/>
    <property type="match status" value="1"/>
</dbReference>
<dbReference type="InterPro" id="IPR036388">
    <property type="entry name" value="WH-like_DNA-bd_sf"/>
</dbReference>
<dbReference type="GO" id="GO:0043565">
    <property type="term" value="F:sequence-specific DNA binding"/>
    <property type="evidence" value="ECO:0007669"/>
    <property type="project" value="InterPro"/>
</dbReference>
<dbReference type="InterPro" id="IPR019888">
    <property type="entry name" value="Tscrpt_reg_AsnC-like"/>
</dbReference>
<reference evidence="5" key="1">
    <citation type="submission" date="2021-04" db="EMBL/GenBank/DDBJ databases">
        <authorList>
            <person name="Yoon J."/>
        </authorList>
    </citation>
    <scope>NUCLEOTIDE SEQUENCE</scope>
    <source>
        <strain evidence="5">KMU-90</strain>
    </source>
</reference>
<dbReference type="PANTHER" id="PTHR30154:SF53">
    <property type="entry name" value="HTH-TYPE TRANSCRIPTIONAL REGULATOR LRPC"/>
    <property type="match status" value="1"/>
</dbReference>
<dbReference type="AlphaFoldDB" id="A0A8J7WDH0"/>
<dbReference type="GO" id="GO:0043200">
    <property type="term" value="P:response to amino acid"/>
    <property type="evidence" value="ECO:0007669"/>
    <property type="project" value="TreeGrafter"/>
</dbReference>
<evidence type="ECO:0000313" key="6">
    <source>
        <dbReference type="Proteomes" id="UP000681356"/>
    </source>
</evidence>
<dbReference type="RefSeq" id="WP_212536428.1">
    <property type="nucleotide sequence ID" value="NZ_JAGTUU010000003.1"/>
</dbReference>
<dbReference type="SUPFAM" id="SSF46785">
    <property type="entry name" value="Winged helix' DNA-binding domain"/>
    <property type="match status" value="1"/>
</dbReference>
<protein>
    <submittedName>
        <fullName evidence="5">Lrp/AsnC family transcriptional regulator</fullName>
    </submittedName>
</protein>
<dbReference type="PANTHER" id="PTHR30154">
    <property type="entry name" value="LEUCINE-RESPONSIVE REGULATORY PROTEIN"/>
    <property type="match status" value="1"/>
</dbReference>
<proteinExistence type="predicted"/>
<evidence type="ECO:0000256" key="2">
    <source>
        <dbReference type="ARBA" id="ARBA00023125"/>
    </source>
</evidence>
<gene>
    <name evidence="5" type="ORF">KB874_09770</name>
</gene>
<evidence type="ECO:0000313" key="5">
    <source>
        <dbReference type="EMBL" id="MBS0124424.1"/>
    </source>
</evidence>
<dbReference type="InterPro" id="IPR000485">
    <property type="entry name" value="AsnC-type_HTH_dom"/>
</dbReference>
<dbReference type="Gene3D" id="3.30.70.920">
    <property type="match status" value="1"/>
</dbReference>
<keyword evidence="1" id="KW-0805">Transcription regulation</keyword>
<dbReference type="InterPro" id="IPR011008">
    <property type="entry name" value="Dimeric_a/b-barrel"/>
</dbReference>
<dbReference type="InterPro" id="IPR019885">
    <property type="entry name" value="Tscrpt_reg_HTH_AsnC-type_CS"/>
</dbReference>
<accession>A0A8J7WDH0</accession>
<dbReference type="InterPro" id="IPR036390">
    <property type="entry name" value="WH_DNA-bd_sf"/>
</dbReference>
<organism evidence="5 6">
    <name type="scientific">Thetidibacter halocola</name>
    <dbReference type="NCBI Taxonomy" id="2827239"/>
    <lineage>
        <taxon>Bacteria</taxon>
        <taxon>Pseudomonadati</taxon>
        <taxon>Pseudomonadota</taxon>
        <taxon>Alphaproteobacteria</taxon>
        <taxon>Rhodobacterales</taxon>
        <taxon>Roseobacteraceae</taxon>
        <taxon>Thetidibacter</taxon>
    </lineage>
</organism>
<dbReference type="Pfam" id="PF13404">
    <property type="entry name" value="HTH_AsnC-type"/>
    <property type="match status" value="1"/>
</dbReference>
<evidence type="ECO:0000259" key="4">
    <source>
        <dbReference type="PROSITE" id="PS50956"/>
    </source>
</evidence>
<sequence>MDETDQAILSALRRDARAGFSDLAAELGLSRTTVRARIDKMLARGDILGFGVVTRADVASDPVRALTMIAIEGRGTDRVIRQLSGLPEIRALHTTNGRWDVIAELGAPGLEALDAVLTRIRRLDGVANSETSLLLATRKAGR</sequence>
<dbReference type="Pfam" id="PF01037">
    <property type="entry name" value="AsnC_trans_reg"/>
    <property type="match status" value="1"/>
</dbReference>
<dbReference type="PROSITE" id="PS50956">
    <property type="entry name" value="HTH_ASNC_2"/>
    <property type="match status" value="1"/>
</dbReference>
<dbReference type="GO" id="GO:0005829">
    <property type="term" value="C:cytosol"/>
    <property type="evidence" value="ECO:0007669"/>
    <property type="project" value="TreeGrafter"/>
</dbReference>
<keyword evidence="6" id="KW-1185">Reference proteome</keyword>
<comment type="caution">
    <text evidence="5">The sequence shown here is derived from an EMBL/GenBank/DDBJ whole genome shotgun (WGS) entry which is preliminary data.</text>
</comment>